<dbReference type="Pfam" id="PF00383">
    <property type="entry name" value="dCMP_cyt_deam_1"/>
    <property type="match status" value="1"/>
</dbReference>
<evidence type="ECO:0000256" key="6">
    <source>
        <dbReference type="ARBA" id="ARBA00022723"/>
    </source>
</evidence>
<reference evidence="17" key="1">
    <citation type="submission" date="2020-10" db="EMBL/GenBank/DDBJ databases">
        <authorList>
            <person name="Gilroy R."/>
        </authorList>
    </citation>
    <scope>NUCLEOTIDE SEQUENCE</scope>
    <source>
        <strain evidence="17">CHK33-4379</strain>
    </source>
</reference>
<dbReference type="GO" id="GO:0055086">
    <property type="term" value="P:nucleobase-containing small molecule metabolic process"/>
    <property type="evidence" value="ECO:0007669"/>
    <property type="project" value="UniProtKB-ARBA"/>
</dbReference>
<comment type="function">
    <text evidence="2 15">This enzyme scavenges exogenous and endogenous cytidine and 2'-deoxycytidine for UMP synthesis.</text>
</comment>
<comment type="catalytic activity">
    <reaction evidence="11 15">
        <text>cytidine + H2O + H(+) = uridine + NH4(+)</text>
        <dbReference type="Rhea" id="RHEA:16069"/>
        <dbReference type="ChEBI" id="CHEBI:15377"/>
        <dbReference type="ChEBI" id="CHEBI:15378"/>
        <dbReference type="ChEBI" id="CHEBI:16704"/>
        <dbReference type="ChEBI" id="CHEBI:17562"/>
        <dbReference type="ChEBI" id="CHEBI:28938"/>
        <dbReference type="EC" id="3.5.4.5"/>
    </reaction>
</comment>
<dbReference type="NCBIfam" id="TIGR01354">
    <property type="entry name" value="cyt_deam_tetra"/>
    <property type="match status" value="1"/>
</dbReference>
<gene>
    <name evidence="17" type="ORF">IAC39_06835</name>
</gene>
<dbReference type="PANTHER" id="PTHR11644">
    <property type="entry name" value="CYTIDINE DEAMINASE"/>
    <property type="match status" value="1"/>
</dbReference>
<dbReference type="EMBL" id="DVLL01000021">
    <property type="protein sequence ID" value="HIT59409.1"/>
    <property type="molecule type" value="Genomic_DNA"/>
</dbReference>
<evidence type="ECO:0000256" key="15">
    <source>
        <dbReference type="RuleBase" id="RU364006"/>
    </source>
</evidence>
<feature type="binding site" evidence="14">
    <location>
        <position position="99"/>
    </location>
    <ligand>
        <name>Zn(2+)</name>
        <dbReference type="ChEBI" id="CHEBI:29105"/>
        <note>catalytic</note>
    </ligand>
</feature>
<comment type="catalytic activity">
    <reaction evidence="10 15">
        <text>2'-deoxycytidine + H2O + H(+) = 2'-deoxyuridine + NH4(+)</text>
        <dbReference type="Rhea" id="RHEA:13433"/>
        <dbReference type="ChEBI" id="CHEBI:15377"/>
        <dbReference type="ChEBI" id="CHEBI:15378"/>
        <dbReference type="ChEBI" id="CHEBI:15698"/>
        <dbReference type="ChEBI" id="CHEBI:16450"/>
        <dbReference type="ChEBI" id="CHEBI:28938"/>
        <dbReference type="EC" id="3.5.4.5"/>
    </reaction>
</comment>
<feature type="active site" description="Proton donor" evidence="12">
    <location>
        <position position="55"/>
    </location>
</feature>
<keyword evidence="6 14" id="KW-0479">Metal-binding</keyword>
<evidence type="ECO:0000256" key="12">
    <source>
        <dbReference type="PIRSR" id="PIRSR606262-1"/>
    </source>
</evidence>
<dbReference type="InterPro" id="IPR050202">
    <property type="entry name" value="Cyt/Deoxycyt_deaminase"/>
</dbReference>
<proteinExistence type="inferred from homology"/>
<dbReference type="GO" id="GO:0072527">
    <property type="term" value="P:pyrimidine-containing compound metabolic process"/>
    <property type="evidence" value="ECO:0007669"/>
    <property type="project" value="UniProtKB-ARBA"/>
</dbReference>
<dbReference type="EC" id="3.5.4.5" evidence="4 15"/>
<dbReference type="Gene3D" id="3.40.140.10">
    <property type="entry name" value="Cytidine Deaminase, domain 2"/>
    <property type="match status" value="1"/>
</dbReference>
<evidence type="ECO:0000256" key="8">
    <source>
        <dbReference type="ARBA" id="ARBA00022833"/>
    </source>
</evidence>
<dbReference type="PROSITE" id="PS51747">
    <property type="entry name" value="CYT_DCMP_DEAMINASES_2"/>
    <property type="match status" value="1"/>
</dbReference>
<feature type="domain" description="CMP/dCMP-type deaminase" evidence="16">
    <location>
        <begin position="1"/>
        <end position="137"/>
    </location>
</feature>
<protein>
    <recommendedName>
        <fullName evidence="5 15">Cytidine deaminase</fullName>
        <ecNumber evidence="4 15">3.5.4.5</ecNumber>
    </recommendedName>
    <alternativeName>
        <fullName evidence="9 15">Cytidine aminohydrolase</fullName>
    </alternativeName>
</protein>
<dbReference type="SUPFAM" id="SSF53927">
    <property type="entry name" value="Cytidine deaminase-like"/>
    <property type="match status" value="1"/>
</dbReference>
<dbReference type="NCBIfam" id="NF004064">
    <property type="entry name" value="PRK05578.1"/>
    <property type="match status" value="1"/>
</dbReference>
<evidence type="ECO:0000256" key="14">
    <source>
        <dbReference type="PIRSR" id="PIRSR606262-3"/>
    </source>
</evidence>
<dbReference type="GO" id="GO:0005829">
    <property type="term" value="C:cytosol"/>
    <property type="evidence" value="ECO:0007669"/>
    <property type="project" value="TreeGrafter"/>
</dbReference>
<evidence type="ECO:0000259" key="16">
    <source>
        <dbReference type="PROSITE" id="PS51747"/>
    </source>
</evidence>
<dbReference type="FunFam" id="3.40.140.10:FF:000008">
    <property type="entry name" value="Cytidine deaminase"/>
    <property type="match status" value="1"/>
</dbReference>
<reference evidence="17" key="2">
    <citation type="journal article" date="2021" name="PeerJ">
        <title>Extensive microbial diversity within the chicken gut microbiome revealed by metagenomics and culture.</title>
        <authorList>
            <person name="Gilroy R."/>
            <person name="Ravi A."/>
            <person name="Getino M."/>
            <person name="Pursley I."/>
            <person name="Horton D.L."/>
            <person name="Alikhan N.F."/>
            <person name="Baker D."/>
            <person name="Gharbi K."/>
            <person name="Hall N."/>
            <person name="Watson M."/>
            <person name="Adriaenssens E.M."/>
            <person name="Foster-Nyarko E."/>
            <person name="Jarju S."/>
            <person name="Secka A."/>
            <person name="Antonio M."/>
            <person name="Oren A."/>
            <person name="Chaudhuri R.R."/>
            <person name="La Ragione R."/>
            <person name="Hildebrand F."/>
            <person name="Pallen M.J."/>
        </authorList>
    </citation>
    <scope>NUCLEOTIDE SEQUENCE</scope>
    <source>
        <strain evidence="17">CHK33-4379</strain>
    </source>
</reference>
<comment type="caution">
    <text evidence="17">The sequence shown here is derived from an EMBL/GenBank/DDBJ whole genome shotgun (WGS) entry which is preliminary data.</text>
</comment>
<evidence type="ECO:0000313" key="17">
    <source>
        <dbReference type="EMBL" id="HIT59409.1"/>
    </source>
</evidence>
<dbReference type="InterPro" id="IPR002125">
    <property type="entry name" value="CMP_dCMP_dom"/>
</dbReference>
<comment type="similarity">
    <text evidence="3 15">Belongs to the cytidine and deoxycytidylate deaminase family.</text>
</comment>
<evidence type="ECO:0000256" key="10">
    <source>
        <dbReference type="ARBA" id="ARBA00049252"/>
    </source>
</evidence>
<evidence type="ECO:0000256" key="4">
    <source>
        <dbReference type="ARBA" id="ARBA00012783"/>
    </source>
</evidence>
<evidence type="ECO:0000256" key="1">
    <source>
        <dbReference type="ARBA" id="ARBA00001947"/>
    </source>
</evidence>
<organism evidence="17 18">
    <name type="scientific">Candidatus Faeciplasma pullistercoris</name>
    <dbReference type="NCBI Taxonomy" id="2840800"/>
    <lineage>
        <taxon>Bacteria</taxon>
        <taxon>Bacillati</taxon>
        <taxon>Bacillota</taxon>
        <taxon>Clostridia</taxon>
        <taxon>Eubacteriales</taxon>
        <taxon>Oscillospiraceae</taxon>
        <taxon>Oscillospiraceae incertae sedis</taxon>
        <taxon>Candidatus Faeciplasma</taxon>
    </lineage>
</organism>
<sequence length="145" mass="15605">MNKNSLAELAIKAMNNAYSPYSGVKVGAALLCADGSVYTGCNIENASYSATNCAERTAIFKAVSEGKRDFSAIAICGGRSIHGEECLPTAEQFPPCGVCRQVMREFCRDDFEIILVTSDKVYSYTLSELLPVSFGPDHLTGDISK</sequence>
<dbReference type="GO" id="GO:0008270">
    <property type="term" value="F:zinc ion binding"/>
    <property type="evidence" value="ECO:0007669"/>
    <property type="project" value="UniProtKB-UniRule"/>
</dbReference>
<dbReference type="InterPro" id="IPR006262">
    <property type="entry name" value="Cyt_deam_tetra"/>
</dbReference>
<keyword evidence="7 15" id="KW-0378">Hydrolase</keyword>
<evidence type="ECO:0000256" key="2">
    <source>
        <dbReference type="ARBA" id="ARBA00003949"/>
    </source>
</evidence>
<evidence type="ECO:0000313" key="18">
    <source>
        <dbReference type="Proteomes" id="UP000824136"/>
    </source>
</evidence>
<accession>A0A9D1KK05</accession>
<evidence type="ECO:0000256" key="11">
    <source>
        <dbReference type="ARBA" id="ARBA00049558"/>
    </source>
</evidence>
<name>A0A9D1KK05_9FIRM</name>
<evidence type="ECO:0000256" key="13">
    <source>
        <dbReference type="PIRSR" id="PIRSR606262-2"/>
    </source>
</evidence>
<evidence type="ECO:0000256" key="5">
    <source>
        <dbReference type="ARBA" id="ARBA00018266"/>
    </source>
</evidence>
<evidence type="ECO:0000256" key="3">
    <source>
        <dbReference type="ARBA" id="ARBA00006576"/>
    </source>
</evidence>
<evidence type="ECO:0000256" key="7">
    <source>
        <dbReference type="ARBA" id="ARBA00022801"/>
    </source>
</evidence>
<dbReference type="Proteomes" id="UP000824136">
    <property type="component" value="Unassembled WGS sequence"/>
</dbReference>
<dbReference type="GO" id="GO:0004126">
    <property type="term" value="F:cytidine deaminase activity"/>
    <property type="evidence" value="ECO:0007669"/>
    <property type="project" value="UniProtKB-UniRule"/>
</dbReference>
<feature type="binding site" evidence="14">
    <location>
        <position position="53"/>
    </location>
    <ligand>
        <name>Zn(2+)</name>
        <dbReference type="ChEBI" id="CHEBI:29105"/>
        <note>catalytic</note>
    </ligand>
</feature>
<keyword evidence="8 14" id="KW-0862">Zinc</keyword>
<dbReference type="InterPro" id="IPR016193">
    <property type="entry name" value="Cytidine_deaminase-like"/>
</dbReference>
<dbReference type="AlphaFoldDB" id="A0A9D1KK05"/>
<feature type="binding site" evidence="14">
    <location>
        <position position="96"/>
    </location>
    <ligand>
        <name>Zn(2+)</name>
        <dbReference type="ChEBI" id="CHEBI:29105"/>
        <note>catalytic</note>
    </ligand>
</feature>
<dbReference type="PANTHER" id="PTHR11644:SF2">
    <property type="entry name" value="CYTIDINE DEAMINASE"/>
    <property type="match status" value="1"/>
</dbReference>
<feature type="binding site" evidence="13">
    <location>
        <begin position="42"/>
        <end position="48"/>
    </location>
    <ligand>
        <name>substrate</name>
    </ligand>
</feature>
<dbReference type="CDD" id="cd01283">
    <property type="entry name" value="cytidine_deaminase"/>
    <property type="match status" value="1"/>
</dbReference>
<evidence type="ECO:0000256" key="9">
    <source>
        <dbReference type="ARBA" id="ARBA00032005"/>
    </source>
</evidence>
<comment type="cofactor">
    <cofactor evidence="1 14 15">
        <name>Zn(2+)</name>
        <dbReference type="ChEBI" id="CHEBI:29105"/>
    </cofactor>
</comment>